<dbReference type="EMBL" id="CAAALY010000168">
    <property type="protein sequence ID" value="VEL06645.1"/>
    <property type="molecule type" value="Genomic_DNA"/>
</dbReference>
<dbReference type="Proteomes" id="UP000784294">
    <property type="component" value="Unassembled WGS sequence"/>
</dbReference>
<organism evidence="1 2">
    <name type="scientific">Protopolystoma xenopodis</name>
    <dbReference type="NCBI Taxonomy" id="117903"/>
    <lineage>
        <taxon>Eukaryota</taxon>
        <taxon>Metazoa</taxon>
        <taxon>Spiralia</taxon>
        <taxon>Lophotrochozoa</taxon>
        <taxon>Platyhelminthes</taxon>
        <taxon>Monogenea</taxon>
        <taxon>Polyopisthocotylea</taxon>
        <taxon>Polystomatidea</taxon>
        <taxon>Polystomatidae</taxon>
        <taxon>Protopolystoma</taxon>
    </lineage>
</organism>
<proteinExistence type="predicted"/>
<sequence length="67" mass="7318">MPARFVSLQHCQSSGCSSSRRVSRKKSAGGVFEADSSLWELAGQMAQSILSLCVTQGSDNREEIKRQ</sequence>
<dbReference type="AlphaFoldDB" id="A0A448W9U6"/>
<accession>A0A448W9U6</accession>
<name>A0A448W9U6_9PLAT</name>
<reference evidence="1" key="1">
    <citation type="submission" date="2018-11" db="EMBL/GenBank/DDBJ databases">
        <authorList>
            <consortium name="Pathogen Informatics"/>
        </authorList>
    </citation>
    <scope>NUCLEOTIDE SEQUENCE</scope>
</reference>
<gene>
    <name evidence="1" type="ORF">PXEA_LOCUS85</name>
</gene>
<protein>
    <submittedName>
        <fullName evidence="1">Uncharacterized protein</fullName>
    </submittedName>
</protein>
<evidence type="ECO:0000313" key="2">
    <source>
        <dbReference type="Proteomes" id="UP000784294"/>
    </source>
</evidence>
<keyword evidence="2" id="KW-1185">Reference proteome</keyword>
<comment type="caution">
    <text evidence="1">The sequence shown here is derived from an EMBL/GenBank/DDBJ whole genome shotgun (WGS) entry which is preliminary data.</text>
</comment>
<evidence type="ECO:0000313" key="1">
    <source>
        <dbReference type="EMBL" id="VEL06645.1"/>
    </source>
</evidence>